<evidence type="ECO:0000259" key="6">
    <source>
        <dbReference type="Pfam" id="PF00496"/>
    </source>
</evidence>
<dbReference type="AlphaFoldDB" id="A0A5S4FBM3"/>
<evidence type="ECO:0000256" key="2">
    <source>
        <dbReference type="ARBA" id="ARBA00005695"/>
    </source>
</evidence>
<dbReference type="GO" id="GO:1904680">
    <property type="term" value="F:peptide transmembrane transporter activity"/>
    <property type="evidence" value="ECO:0007669"/>
    <property type="project" value="TreeGrafter"/>
</dbReference>
<proteinExistence type="inferred from homology"/>
<dbReference type="PANTHER" id="PTHR30290">
    <property type="entry name" value="PERIPLASMIC BINDING COMPONENT OF ABC TRANSPORTER"/>
    <property type="match status" value="1"/>
</dbReference>
<sequence length="518" mass="55554">MSISPRQSRLISRRALLRTGLAVTGALAAAPLLGACGSGSDAGTSGGAGAGKLTLGTTKIMQFDPYLTNTDIHIHAFYTYLVDYPTDGTYKAIPAGAEKWEFAADHASVTLTLREAKFHSGAAVSAADVVAGIKRAQNPDTAFTLAQPSAFIAAATAVDDRTVRVDFKAPTPEALVIDWMFAFPLIPADKNIPKQLEHEPAGSGAFRLGEFQRNQRLTLTKNPDFYDAGKPYLDEVEYRFFTDEDALVAALESGSVDGAAYIGFRHSERLKDRFTLVKGSGRMTLFFMNATIPPFDNKLLRQALARAIDRERIIKQVNFGIGDPIYTAFMPPSPAFDPAYLDSHGFDLDAAAAMLERSGGARKATAGVASGSPSVEALQIIQADLKKIGFELEIAPQEEAAYLEALFASKLQCTVAAQPNNLQSPSLIARGRQMLPGKENTTFREKVPPAYVEAVAAAGSALTPEDQKAAYAALNKVLAEESWAIGISTQPSLFALDQRITGLATDPRDFVTLINTKA</sequence>
<evidence type="ECO:0000256" key="1">
    <source>
        <dbReference type="ARBA" id="ARBA00004196"/>
    </source>
</evidence>
<keyword evidence="8" id="KW-1185">Reference proteome</keyword>
<name>A0A5S4FBM3_9ACTN</name>
<reference evidence="7 8" key="1">
    <citation type="submission" date="2019-05" db="EMBL/GenBank/DDBJ databases">
        <title>Draft genome sequence of Nonomuraea turkmeniaca DSM 43926.</title>
        <authorList>
            <person name="Saricaoglu S."/>
            <person name="Isik K."/>
        </authorList>
    </citation>
    <scope>NUCLEOTIDE SEQUENCE [LARGE SCALE GENOMIC DNA]</scope>
    <source>
        <strain evidence="7 8">DSM 43926</strain>
    </source>
</reference>
<dbReference type="InterPro" id="IPR000914">
    <property type="entry name" value="SBP_5_dom"/>
</dbReference>
<comment type="subcellular location">
    <subcellularLocation>
        <location evidence="1">Cell envelope</location>
    </subcellularLocation>
</comment>
<evidence type="ECO:0000313" key="7">
    <source>
        <dbReference type="EMBL" id="TMR15306.1"/>
    </source>
</evidence>
<accession>A0A5S4FBM3</accession>
<dbReference type="Proteomes" id="UP000309128">
    <property type="component" value="Unassembled WGS sequence"/>
</dbReference>
<dbReference type="RefSeq" id="WP_138669064.1">
    <property type="nucleotide sequence ID" value="NZ_VCKY01000102.1"/>
</dbReference>
<dbReference type="PROSITE" id="PS51318">
    <property type="entry name" value="TAT"/>
    <property type="match status" value="1"/>
</dbReference>
<dbReference type="SUPFAM" id="SSF53850">
    <property type="entry name" value="Periplasmic binding protein-like II"/>
    <property type="match status" value="1"/>
</dbReference>
<dbReference type="CDD" id="cd00995">
    <property type="entry name" value="PBP2_NikA_DppA_OppA_like"/>
    <property type="match status" value="1"/>
</dbReference>
<evidence type="ECO:0000256" key="4">
    <source>
        <dbReference type="ARBA" id="ARBA00022729"/>
    </source>
</evidence>
<gene>
    <name evidence="7" type="ORF">ETD86_27580</name>
</gene>
<dbReference type="Gene3D" id="3.40.190.10">
    <property type="entry name" value="Periplasmic binding protein-like II"/>
    <property type="match status" value="1"/>
</dbReference>
<dbReference type="InterPro" id="IPR039424">
    <property type="entry name" value="SBP_5"/>
</dbReference>
<organism evidence="7 8">
    <name type="scientific">Nonomuraea turkmeniaca</name>
    <dbReference type="NCBI Taxonomy" id="103838"/>
    <lineage>
        <taxon>Bacteria</taxon>
        <taxon>Bacillati</taxon>
        <taxon>Actinomycetota</taxon>
        <taxon>Actinomycetes</taxon>
        <taxon>Streptosporangiales</taxon>
        <taxon>Streptosporangiaceae</taxon>
        <taxon>Nonomuraea</taxon>
    </lineage>
</organism>
<dbReference type="Pfam" id="PF00496">
    <property type="entry name" value="SBP_bac_5"/>
    <property type="match status" value="1"/>
</dbReference>
<dbReference type="Gene3D" id="3.10.105.10">
    <property type="entry name" value="Dipeptide-binding Protein, Domain 3"/>
    <property type="match status" value="1"/>
</dbReference>
<dbReference type="GO" id="GO:0015833">
    <property type="term" value="P:peptide transport"/>
    <property type="evidence" value="ECO:0007669"/>
    <property type="project" value="TreeGrafter"/>
</dbReference>
<feature type="chain" id="PRO_5024382193" evidence="5">
    <location>
        <begin position="29"/>
        <end position="518"/>
    </location>
</feature>
<evidence type="ECO:0000313" key="8">
    <source>
        <dbReference type="Proteomes" id="UP000309128"/>
    </source>
</evidence>
<feature type="domain" description="Solute-binding protein family 5" evidence="6">
    <location>
        <begin position="93"/>
        <end position="415"/>
    </location>
</feature>
<comment type="similarity">
    <text evidence="2">Belongs to the bacterial solute-binding protein 5 family.</text>
</comment>
<keyword evidence="4 5" id="KW-0732">Signal</keyword>
<comment type="caution">
    <text evidence="7">The sequence shown here is derived from an EMBL/GenBank/DDBJ whole genome shotgun (WGS) entry which is preliminary data.</text>
</comment>
<dbReference type="OrthoDB" id="9764591at2"/>
<protein>
    <submittedName>
        <fullName evidence="7">ABC transporter substrate-binding protein</fullName>
    </submittedName>
</protein>
<evidence type="ECO:0000256" key="5">
    <source>
        <dbReference type="SAM" id="SignalP"/>
    </source>
</evidence>
<dbReference type="EMBL" id="VCKY01000102">
    <property type="protein sequence ID" value="TMR15306.1"/>
    <property type="molecule type" value="Genomic_DNA"/>
</dbReference>
<evidence type="ECO:0000256" key="3">
    <source>
        <dbReference type="ARBA" id="ARBA00022448"/>
    </source>
</evidence>
<keyword evidence="3" id="KW-0813">Transport</keyword>
<dbReference type="InterPro" id="IPR006311">
    <property type="entry name" value="TAT_signal"/>
</dbReference>
<dbReference type="PANTHER" id="PTHR30290:SF10">
    <property type="entry name" value="PERIPLASMIC OLIGOPEPTIDE-BINDING PROTEIN-RELATED"/>
    <property type="match status" value="1"/>
</dbReference>
<feature type="signal peptide" evidence="5">
    <location>
        <begin position="1"/>
        <end position="28"/>
    </location>
</feature>
<dbReference type="GO" id="GO:0030313">
    <property type="term" value="C:cell envelope"/>
    <property type="evidence" value="ECO:0007669"/>
    <property type="project" value="UniProtKB-SubCell"/>
</dbReference>